<sequence length="83" mass="8942">MFGAACLGKGGHDQCKTCIISAHTLSFHSDALKFYSHLQTIICLVPTAIYTIISDILSLLGIQNKTKSCIYLNGALCPCLCSF</sequence>
<keyword evidence="1" id="KW-0472">Membrane</keyword>
<dbReference type="EMBL" id="JAACNH010000003">
    <property type="protein sequence ID" value="KAG8449467.1"/>
    <property type="molecule type" value="Genomic_DNA"/>
</dbReference>
<evidence type="ECO:0000256" key="1">
    <source>
        <dbReference type="SAM" id="Phobius"/>
    </source>
</evidence>
<proteinExistence type="predicted"/>
<dbReference type="Proteomes" id="UP000812440">
    <property type="component" value="Chromosome 8_10"/>
</dbReference>
<keyword evidence="1" id="KW-0812">Transmembrane</keyword>
<organism evidence="2 3">
    <name type="scientific">Hymenochirus boettgeri</name>
    <name type="common">Congo dwarf clawed frog</name>
    <dbReference type="NCBI Taxonomy" id="247094"/>
    <lineage>
        <taxon>Eukaryota</taxon>
        <taxon>Metazoa</taxon>
        <taxon>Chordata</taxon>
        <taxon>Craniata</taxon>
        <taxon>Vertebrata</taxon>
        <taxon>Euteleostomi</taxon>
        <taxon>Amphibia</taxon>
        <taxon>Batrachia</taxon>
        <taxon>Anura</taxon>
        <taxon>Pipoidea</taxon>
        <taxon>Pipidae</taxon>
        <taxon>Pipinae</taxon>
        <taxon>Hymenochirus</taxon>
    </lineage>
</organism>
<feature type="transmembrane region" description="Helical" evidence="1">
    <location>
        <begin position="38"/>
        <end position="62"/>
    </location>
</feature>
<dbReference type="AlphaFoldDB" id="A0A8T2K240"/>
<accession>A0A8T2K240</accession>
<evidence type="ECO:0000313" key="3">
    <source>
        <dbReference type="Proteomes" id="UP000812440"/>
    </source>
</evidence>
<protein>
    <submittedName>
        <fullName evidence="2">Uncharacterized protein</fullName>
    </submittedName>
</protein>
<keyword evidence="3" id="KW-1185">Reference proteome</keyword>
<keyword evidence="1" id="KW-1133">Transmembrane helix</keyword>
<evidence type="ECO:0000313" key="2">
    <source>
        <dbReference type="EMBL" id="KAG8449467.1"/>
    </source>
</evidence>
<name>A0A8T2K240_9PIPI</name>
<reference evidence="2" key="1">
    <citation type="thesis" date="2020" institute="ProQuest LLC" country="789 East Eisenhower Parkway, Ann Arbor, MI, USA">
        <title>Comparative Genomics and Chromosome Evolution.</title>
        <authorList>
            <person name="Mudd A.B."/>
        </authorList>
    </citation>
    <scope>NUCLEOTIDE SEQUENCE</scope>
    <source>
        <strain evidence="2">Female2</strain>
        <tissue evidence="2">Blood</tissue>
    </source>
</reference>
<gene>
    <name evidence="2" type="ORF">GDO86_016208</name>
</gene>
<comment type="caution">
    <text evidence="2">The sequence shown here is derived from an EMBL/GenBank/DDBJ whole genome shotgun (WGS) entry which is preliminary data.</text>
</comment>